<protein>
    <submittedName>
        <fullName evidence="2">Uncharacterized protein</fullName>
    </submittedName>
</protein>
<accession>A0A6J5QU88</accession>
<name>A0A6J5QU88_9CAUD</name>
<dbReference type="EMBL" id="LR798404">
    <property type="protein sequence ID" value="CAB5230062.1"/>
    <property type="molecule type" value="Genomic_DNA"/>
</dbReference>
<keyword evidence="1" id="KW-0812">Transmembrane</keyword>
<evidence type="ECO:0000313" key="4">
    <source>
        <dbReference type="EMBL" id="CAB5230062.1"/>
    </source>
</evidence>
<proteinExistence type="predicted"/>
<evidence type="ECO:0000313" key="2">
    <source>
        <dbReference type="EMBL" id="CAB4184415.1"/>
    </source>
</evidence>
<evidence type="ECO:0000313" key="3">
    <source>
        <dbReference type="EMBL" id="CAB4219772.1"/>
    </source>
</evidence>
<reference evidence="2" key="1">
    <citation type="submission" date="2020-05" db="EMBL/GenBank/DDBJ databases">
        <authorList>
            <person name="Chiriac C."/>
            <person name="Salcher M."/>
            <person name="Ghai R."/>
            <person name="Kavagutti S V."/>
        </authorList>
    </citation>
    <scope>NUCLEOTIDE SEQUENCE</scope>
</reference>
<keyword evidence="1" id="KW-0472">Membrane</keyword>
<keyword evidence="1" id="KW-1133">Transmembrane helix</keyword>
<evidence type="ECO:0000256" key="1">
    <source>
        <dbReference type="SAM" id="Phobius"/>
    </source>
</evidence>
<feature type="transmembrane region" description="Helical" evidence="1">
    <location>
        <begin position="6"/>
        <end position="26"/>
    </location>
</feature>
<dbReference type="EMBL" id="LR797484">
    <property type="protein sequence ID" value="CAB4219772.1"/>
    <property type="molecule type" value="Genomic_DNA"/>
</dbReference>
<gene>
    <name evidence="2" type="ORF">UFOVP1113_4</name>
    <name evidence="4" type="ORF">UFOVP1563_50</name>
    <name evidence="3" type="ORF">UFOVP1627_32</name>
</gene>
<organism evidence="2">
    <name type="scientific">uncultured Caudovirales phage</name>
    <dbReference type="NCBI Taxonomy" id="2100421"/>
    <lineage>
        <taxon>Viruses</taxon>
        <taxon>Duplodnaviria</taxon>
        <taxon>Heunggongvirae</taxon>
        <taxon>Uroviricota</taxon>
        <taxon>Caudoviricetes</taxon>
        <taxon>Peduoviridae</taxon>
        <taxon>Maltschvirus</taxon>
        <taxon>Maltschvirus maltsch</taxon>
    </lineage>
</organism>
<sequence>MPSQELFNILVMAVGGLGGWVLKAVWEAIRDLKNDVRDLGHEVRVGYVRRDDFLDSIDRIETMCSRIFDKLDDKADKR</sequence>
<dbReference type="EMBL" id="LR797072">
    <property type="protein sequence ID" value="CAB4184415.1"/>
    <property type="molecule type" value="Genomic_DNA"/>
</dbReference>